<dbReference type="GO" id="GO:0043683">
    <property type="term" value="P:type IV pilus assembly"/>
    <property type="evidence" value="ECO:0007669"/>
    <property type="project" value="InterPro"/>
</dbReference>
<dbReference type="Proteomes" id="UP000071778">
    <property type="component" value="Chromosome"/>
</dbReference>
<name>A0A127QMM6_9BURK</name>
<keyword evidence="3" id="KW-1185">Reference proteome</keyword>
<dbReference type="InterPro" id="IPR032092">
    <property type="entry name" value="PilW"/>
</dbReference>
<dbReference type="PROSITE" id="PS00409">
    <property type="entry name" value="PROKAR_NTER_METHYL"/>
    <property type="match status" value="1"/>
</dbReference>
<dbReference type="RefSeq" id="WP_061534330.1">
    <property type="nucleotide sequence ID" value="NZ_CP013233.1"/>
</dbReference>
<feature type="transmembrane region" description="Helical" evidence="1">
    <location>
        <begin position="20"/>
        <end position="42"/>
    </location>
</feature>
<evidence type="ECO:0000313" key="3">
    <source>
        <dbReference type="Proteomes" id="UP000071778"/>
    </source>
</evidence>
<evidence type="ECO:0000256" key="1">
    <source>
        <dbReference type="SAM" id="Phobius"/>
    </source>
</evidence>
<keyword evidence="1" id="KW-0812">Transmembrane</keyword>
<dbReference type="NCBIfam" id="TIGR02532">
    <property type="entry name" value="IV_pilin_GFxxxE"/>
    <property type="match status" value="1"/>
</dbReference>
<dbReference type="AlphaFoldDB" id="A0A127QMM6"/>
<sequence>MMTIPMHPAIQCRHARGFTLIELMVSVTIGLILLLFLSSLYFNSRASSRLNDDNARIQEDGRYALSLIGRNLMQAGFGHMQTGNTTDFPPQNPSELAKLKGLTGCSYGFAMPVAKLPTCAPMPVPAPSSISGPSAFTVAYTSEPYSDATNISGAGTDCSGTQAFNATSTQGGVVINSFYLDTATKTLYCKGYAGTATPQPIMSNVDNMLVTYGVDTGGRYAPTKSTTDAAEAGAADAINGNNKMGWDRVVTVTVCLEMHSANNVVTGTAGQSYYKCNATTPTVATDRLLHTTMTRVFTLRNNATASLRN</sequence>
<reference evidence="2 3" key="1">
    <citation type="submission" date="2015-11" db="EMBL/GenBank/DDBJ databases">
        <title>Exploring the genomic traits of fungus-feeding bacterial genus Collimonas.</title>
        <authorList>
            <person name="Song C."/>
            <person name="Schmidt R."/>
            <person name="de Jager V."/>
            <person name="Krzyzanowska D."/>
            <person name="Jongedijk E."/>
            <person name="Cankar K."/>
            <person name="Beekwilder J."/>
            <person name="van Veen A."/>
            <person name="de Boer W."/>
            <person name="van Veen J.A."/>
            <person name="Garbeva P."/>
        </authorList>
    </citation>
    <scope>NUCLEOTIDE SEQUENCE [LARGE SCALE GENOMIC DNA]</scope>
    <source>
        <strain evidence="2 3">Ter282</strain>
    </source>
</reference>
<dbReference type="Pfam" id="PF07963">
    <property type="entry name" value="N_methyl"/>
    <property type="match status" value="1"/>
</dbReference>
<dbReference type="EMBL" id="CP013235">
    <property type="protein sequence ID" value="AMP11311.1"/>
    <property type="molecule type" value="Genomic_DNA"/>
</dbReference>
<accession>A0A127QMM6</accession>
<dbReference type="PATRIC" id="fig|279058.17.peg.3930"/>
<proteinExistence type="predicted"/>
<dbReference type="OrthoDB" id="5496259at2"/>
<protein>
    <submittedName>
        <fullName evidence="2">Prepilin-type N-terminal cleavage/methylation domain protein</fullName>
    </submittedName>
</protein>
<keyword evidence="1" id="KW-0472">Membrane</keyword>
<organism evidence="2 3">
    <name type="scientific">Collimonas arenae</name>
    <dbReference type="NCBI Taxonomy" id="279058"/>
    <lineage>
        <taxon>Bacteria</taxon>
        <taxon>Pseudomonadati</taxon>
        <taxon>Pseudomonadota</taxon>
        <taxon>Betaproteobacteria</taxon>
        <taxon>Burkholderiales</taxon>
        <taxon>Oxalobacteraceae</taxon>
        <taxon>Collimonas</taxon>
    </lineage>
</organism>
<dbReference type="Pfam" id="PF16074">
    <property type="entry name" value="PilW"/>
    <property type="match status" value="1"/>
</dbReference>
<dbReference type="InterPro" id="IPR012902">
    <property type="entry name" value="N_methyl_site"/>
</dbReference>
<evidence type="ECO:0000313" key="2">
    <source>
        <dbReference type="EMBL" id="AMP11311.1"/>
    </source>
</evidence>
<gene>
    <name evidence="2" type="ORF">CAter282_3628</name>
</gene>
<keyword evidence="1" id="KW-1133">Transmembrane helix</keyword>